<evidence type="ECO:0000313" key="1">
    <source>
        <dbReference type="EMBL" id="AOW07040.1"/>
    </source>
</evidence>
<dbReference type="EMBL" id="CP017558">
    <property type="protein sequence ID" value="AOW07040.1"/>
    <property type="molecule type" value="Genomic_DNA"/>
</dbReference>
<dbReference type="RefSeq" id="XP_068139446.1">
    <property type="nucleotide sequence ID" value="XM_068283345.1"/>
</dbReference>
<protein>
    <submittedName>
        <fullName evidence="1">Uncharacterized protein</fullName>
    </submittedName>
</protein>
<organism evidence="1 2">
    <name type="scientific">Yarrowia lipolytica</name>
    <name type="common">Candida lipolytica</name>
    <dbReference type="NCBI Taxonomy" id="4952"/>
    <lineage>
        <taxon>Eukaryota</taxon>
        <taxon>Fungi</taxon>
        <taxon>Dikarya</taxon>
        <taxon>Ascomycota</taxon>
        <taxon>Saccharomycotina</taxon>
        <taxon>Dipodascomycetes</taxon>
        <taxon>Dipodascales</taxon>
        <taxon>Dipodascales incertae sedis</taxon>
        <taxon>Yarrowia</taxon>
    </lineage>
</organism>
<dbReference type="Proteomes" id="UP000182444">
    <property type="component" value="Chromosome 1F"/>
</dbReference>
<evidence type="ECO:0000313" key="2">
    <source>
        <dbReference type="Proteomes" id="UP000182444"/>
    </source>
</evidence>
<gene>
    <name evidence="1" type="ORF">YALI1_F16058g</name>
</gene>
<dbReference type="VEuPathDB" id="FungiDB:YALI1_F16058g"/>
<proteinExistence type="predicted"/>
<name>A0A1D8NN19_YARLL</name>
<accession>A0A1D8NN19</accession>
<dbReference type="AlphaFoldDB" id="A0A1D8NN19"/>
<reference evidence="1 2" key="1">
    <citation type="journal article" date="2016" name="PLoS ONE">
        <title>Sequence Assembly of Yarrowia lipolytica Strain W29/CLIB89 Shows Transposable Element Diversity.</title>
        <authorList>
            <person name="Magnan C."/>
            <person name="Yu J."/>
            <person name="Chang I."/>
            <person name="Jahn E."/>
            <person name="Kanomata Y."/>
            <person name="Wu J."/>
            <person name="Zeller M."/>
            <person name="Oakes M."/>
            <person name="Baldi P."/>
            <person name="Sandmeyer S."/>
        </authorList>
    </citation>
    <scope>NUCLEOTIDE SEQUENCE [LARGE SCALE GENOMIC DNA]</scope>
    <source>
        <strain evidence="2">CLIB89(W29)</strain>
    </source>
</reference>
<sequence>MRPLGGLGNALTDLRIDSLLRQLSRLLRRELSASASDEIWNGSAQTRFVGRTALKRNSSGEGTNRSPSFISRLKKLFANNVYCSFYSLYNSLNSSQSLPLLSQTVRHSSTDTKDHVTVLEQFTEWGYAPVSFYMVVELRLSWVSNLRLNKAGFLSARP</sequence>
<dbReference type="GeneID" id="94583930"/>